<feature type="region of interest" description="Disordered" evidence="1">
    <location>
        <begin position="23"/>
        <end position="64"/>
    </location>
</feature>
<name>A0A8H4JJL6_9HYPO</name>
<comment type="caution">
    <text evidence="2">The sequence shown here is derived from an EMBL/GenBank/DDBJ whole genome shotgun (WGS) entry which is preliminary data.</text>
</comment>
<sequence length="168" mass="19038">MTPQEEQSRKRKSGEALMNAAATVAHKPRIRRPRIIRRPRPDNCSEDASGASGTTSTTDITPLTLDHSLTSCPETKHDLPMQLEFIQMRANMPSFQPTQDWVDVVHAAVADGHKPPNSFPWTAQFTIKLYKSLEPFKRDLDKVGIDRRVGLPIDPYAKDWETVQRNFS</sequence>
<reference evidence="2 3" key="1">
    <citation type="submission" date="2020-01" db="EMBL/GenBank/DDBJ databases">
        <title>Identification and distribution of gene clusters putatively required for synthesis of sphingolipid metabolism inhibitors in phylogenetically diverse species of the filamentous fungus Fusarium.</title>
        <authorList>
            <person name="Kim H.-S."/>
            <person name="Busman M."/>
            <person name="Brown D.W."/>
            <person name="Divon H."/>
            <person name="Uhlig S."/>
            <person name="Proctor R.H."/>
        </authorList>
    </citation>
    <scope>NUCLEOTIDE SEQUENCE [LARGE SCALE GENOMIC DNA]</scope>
    <source>
        <strain evidence="2 3">NRRL 13308</strain>
    </source>
</reference>
<protein>
    <submittedName>
        <fullName evidence="2">Uncharacterized protein</fullName>
    </submittedName>
</protein>
<feature type="compositionally biased region" description="Low complexity" evidence="1">
    <location>
        <begin position="48"/>
        <end position="58"/>
    </location>
</feature>
<evidence type="ECO:0000256" key="1">
    <source>
        <dbReference type="SAM" id="MobiDB-lite"/>
    </source>
</evidence>
<proteinExistence type="predicted"/>
<dbReference type="Proteomes" id="UP000536711">
    <property type="component" value="Unassembled WGS sequence"/>
</dbReference>
<keyword evidence="3" id="KW-1185">Reference proteome</keyword>
<dbReference type="AlphaFoldDB" id="A0A8H4JJL6"/>
<dbReference type="EMBL" id="JAADJF010000237">
    <property type="protein sequence ID" value="KAF4432178.1"/>
    <property type="molecule type" value="Genomic_DNA"/>
</dbReference>
<organism evidence="2 3">
    <name type="scientific">Fusarium acutatum</name>
    <dbReference type="NCBI Taxonomy" id="78861"/>
    <lineage>
        <taxon>Eukaryota</taxon>
        <taxon>Fungi</taxon>
        <taxon>Dikarya</taxon>
        <taxon>Ascomycota</taxon>
        <taxon>Pezizomycotina</taxon>
        <taxon>Sordariomycetes</taxon>
        <taxon>Hypocreomycetidae</taxon>
        <taxon>Hypocreales</taxon>
        <taxon>Nectriaceae</taxon>
        <taxon>Fusarium</taxon>
        <taxon>Fusarium fujikuroi species complex</taxon>
    </lineage>
</organism>
<feature type="compositionally biased region" description="Basic residues" evidence="1">
    <location>
        <begin position="26"/>
        <end position="38"/>
    </location>
</feature>
<accession>A0A8H4JJL6</accession>
<evidence type="ECO:0000313" key="3">
    <source>
        <dbReference type="Proteomes" id="UP000536711"/>
    </source>
</evidence>
<gene>
    <name evidence="2" type="ORF">FACUT_8444</name>
</gene>
<evidence type="ECO:0000313" key="2">
    <source>
        <dbReference type="EMBL" id="KAF4432178.1"/>
    </source>
</evidence>
<dbReference type="OrthoDB" id="4777753at2759"/>